<accession>K9GPE1</accession>
<protein>
    <submittedName>
        <fullName evidence="1">Uncharacterized protein</fullName>
    </submittedName>
</protein>
<name>K9GPE1_9PROT</name>
<dbReference type="AlphaFoldDB" id="K9GPE1"/>
<organism evidence="1 2">
    <name type="scientific">Caenispirillum salinarum AK4</name>
    <dbReference type="NCBI Taxonomy" id="1238182"/>
    <lineage>
        <taxon>Bacteria</taxon>
        <taxon>Pseudomonadati</taxon>
        <taxon>Pseudomonadota</taxon>
        <taxon>Alphaproteobacteria</taxon>
        <taxon>Rhodospirillales</taxon>
        <taxon>Novispirillaceae</taxon>
        <taxon>Caenispirillum</taxon>
    </lineage>
</organism>
<comment type="caution">
    <text evidence="1">The sequence shown here is derived from an EMBL/GenBank/DDBJ whole genome shotgun (WGS) entry which is preliminary data.</text>
</comment>
<dbReference type="RefSeq" id="WP_009542322.1">
    <property type="nucleotide sequence ID" value="NZ_ANHY01000021.1"/>
</dbReference>
<dbReference type="Proteomes" id="UP000009881">
    <property type="component" value="Unassembled WGS sequence"/>
</dbReference>
<proteinExistence type="predicted"/>
<gene>
    <name evidence="1" type="ORF">C882_1926</name>
</gene>
<keyword evidence="2" id="KW-1185">Reference proteome</keyword>
<evidence type="ECO:0000313" key="1">
    <source>
        <dbReference type="EMBL" id="EKV26997.1"/>
    </source>
</evidence>
<sequence>MSEPKAKDGYILLDRKLSKSFMTAASVPTNLETRYGGAGGARGIFAIVPFIGILGPLGIALEGAITWSTINNPQTIRDLKKAKDEINHIDFKEAHDRQVGQNVSFEVVALQRDPDTVDLVVKAHANYVTAFKNSVDDPAAMRSLFRDKAVFALGGDALRKQGHALPHTTMVMDPSSLAPPTVLNEVTYQYSNTWSLDAGFSGSIGGGSGGDGAITGGYSFTTSASTTRSDFGMTRTSRGPLASMWSADLQNVYEGHHAFPYNTAKLESVIGHSIFANWVRSVPAAAEGDLDLEYLAAVTVRGPLPKTIRVPFALNQRLIHAEVDGRWGAPGARVGGMPIVLPNTVETNGFLVVDTESWTVSVEDTETSFMNTKQILAKLLEKADA</sequence>
<dbReference type="EMBL" id="ANHY01000021">
    <property type="protein sequence ID" value="EKV26997.1"/>
    <property type="molecule type" value="Genomic_DNA"/>
</dbReference>
<reference evidence="1 2" key="1">
    <citation type="journal article" date="2013" name="Genome Announc.">
        <title>Draft Genome Sequence of an Alphaproteobacterium, Caenispirillum salinarum AK4(T), Isolated from a Solar Saltern.</title>
        <authorList>
            <person name="Khatri I."/>
            <person name="Singh A."/>
            <person name="Korpole S."/>
            <person name="Pinnaka A.K."/>
            <person name="Subramanian S."/>
        </authorList>
    </citation>
    <scope>NUCLEOTIDE SEQUENCE [LARGE SCALE GENOMIC DNA]</scope>
    <source>
        <strain evidence="1 2">AK4</strain>
    </source>
</reference>
<evidence type="ECO:0000313" key="2">
    <source>
        <dbReference type="Proteomes" id="UP000009881"/>
    </source>
</evidence>